<proteinExistence type="predicted"/>
<dbReference type="Proteomes" id="UP001501455">
    <property type="component" value="Unassembled WGS sequence"/>
</dbReference>
<protein>
    <submittedName>
        <fullName evidence="1">Uncharacterized protein</fullName>
    </submittedName>
</protein>
<evidence type="ECO:0000313" key="1">
    <source>
        <dbReference type="EMBL" id="GAA3505570.1"/>
    </source>
</evidence>
<reference evidence="2" key="1">
    <citation type="journal article" date="2019" name="Int. J. Syst. Evol. Microbiol.">
        <title>The Global Catalogue of Microorganisms (GCM) 10K type strain sequencing project: providing services to taxonomists for standard genome sequencing and annotation.</title>
        <authorList>
            <consortium name="The Broad Institute Genomics Platform"/>
            <consortium name="The Broad Institute Genome Sequencing Center for Infectious Disease"/>
            <person name="Wu L."/>
            <person name="Ma J."/>
        </authorList>
    </citation>
    <scope>NUCLEOTIDE SEQUENCE [LARGE SCALE GENOMIC DNA]</scope>
    <source>
        <strain evidence="2">JCM 4816</strain>
    </source>
</reference>
<evidence type="ECO:0000313" key="2">
    <source>
        <dbReference type="Proteomes" id="UP001501455"/>
    </source>
</evidence>
<keyword evidence="2" id="KW-1185">Reference proteome</keyword>
<organism evidence="1 2">
    <name type="scientific">Streptomyces prasinosporus</name>
    <dbReference type="NCBI Taxonomy" id="68256"/>
    <lineage>
        <taxon>Bacteria</taxon>
        <taxon>Bacillati</taxon>
        <taxon>Actinomycetota</taxon>
        <taxon>Actinomycetes</taxon>
        <taxon>Kitasatosporales</taxon>
        <taxon>Streptomycetaceae</taxon>
        <taxon>Streptomyces</taxon>
        <taxon>Streptomyces albogriseolus group</taxon>
    </lineage>
</organism>
<sequence length="78" mass="8103">MVIGEPAVGARTVTATADGWSLAEAPSGPPAASVRLDPETARRLRTRGIDPCTVLARVRIGGERQIAEAACQVVSIVH</sequence>
<gene>
    <name evidence="1" type="ORF">GCM10019016_126830</name>
</gene>
<name>A0ABP6UCZ2_9ACTN</name>
<dbReference type="EMBL" id="BAAAXF010000083">
    <property type="protein sequence ID" value="GAA3505570.1"/>
    <property type="molecule type" value="Genomic_DNA"/>
</dbReference>
<accession>A0ABP6UCZ2</accession>
<comment type="caution">
    <text evidence="1">The sequence shown here is derived from an EMBL/GenBank/DDBJ whole genome shotgun (WGS) entry which is preliminary data.</text>
</comment>